<gene>
    <name evidence="1" type="ORF">WN944_002066</name>
</gene>
<reference evidence="1 2" key="1">
    <citation type="submission" date="2024-05" db="EMBL/GenBank/DDBJ databases">
        <title>Haplotype-resolved chromosome-level genome assembly of Huyou (Citrus changshanensis).</title>
        <authorList>
            <person name="Miao C."/>
            <person name="Chen W."/>
            <person name="Wu Y."/>
            <person name="Wang L."/>
            <person name="Zhao S."/>
            <person name="Grierson D."/>
            <person name="Xu C."/>
            <person name="Chen K."/>
        </authorList>
    </citation>
    <scope>NUCLEOTIDE SEQUENCE [LARGE SCALE GENOMIC DNA]</scope>
    <source>
        <strain evidence="1">01-14</strain>
        <tissue evidence="1">Leaf</tissue>
    </source>
</reference>
<organism evidence="1 2">
    <name type="scientific">Citrus x changshan-huyou</name>
    <dbReference type="NCBI Taxonomy" id="2935761"/>
    <lineage>
        <taxon>Eukaryota</taxon>
        <taxon>Viridiplantae</taxon>
        <taxon>Streptophyta</taxon>
        <taxon>Embryophyta</taxon>
        <taxon>Tracheophyta</taxon>
        <taxon>Spermatophyta</taxon>
        <taxon>Magnoliopsida</taxon>
        <taxon>eudicotyledons</taxon>
        <taxon>Gunneridae</taxon>
        <taxon>Pentapetalae</taxon>
        <taxon>rosids</taxon>
        <taxon>malvids</taxon>
        <taxon>Sapindales</taxon>
        <taxon>Rutaceae</taxon>
        <taxon>Aurantioideae</taxon>
        <taxon>Citrus</taxon>
    </lineage>
</organism>
<name>A0AAP0QVG5_9ROSI</name>
<evidence type="ECO:0000313" key="2">
    <source>
        <dbReference type="Proteomes" id="UP001428341"/>
    </source>
</evidence>
<dbReference type="AlphaFoldDB" id="A0AAP0QVG5"/>
<accession>A0AAP0QVG5</accession>
<dbReference type="EMBL" id="JBCGBO010000004">
    <property type="protein sequence ID" value="KAK9209698.1"/>
    <property type="molecule type" value="Genomic_DNA"/>
</dbReference>
<comment type="caution">
    <text evidence="1">The sequence shown here is derived from an EMBL/GenBank/DDBJ whole genome shotgun (WGS) entry which is preliminary data.</text>
</comment>
<keyword evidence="2" id="KW-1185">Reference proteome</keyword>
<dbReference type="Proteomes" id="UP001428341">
    <property type="component" value="Unassembled WGS sequence"/>
</dbReference>
<proteinExistence type="predicted"/>
<sequence>MSLKRSMCTSGSLCPEYLRSGKWKSFWITVPMISVDNGDSSSSIILQLGGFLLPCISFITCANLRTSPSNSMARPGSRATIWSRSSSAFCNRCLSSPSSALAPRLLTSNTRPGRSWSLPSSTRSPGTRLVLLWGCTPLGWSASGGISSTLRLRRLGSAPTTSLPTGVSQSLLRSSLSSYSMVVRVSICLSIRSNRSCITLSWASFAISRRVIVSPASLSSLKASFLVTSMSNRSLFLR</sequence>
<protein>
    <submittedName>
        <fullName evidence="1">Uncharacterized protein</fullName>
    </submittedName>
</protein>
<evidence type="ECO:0000313" key="1">
    <source>
        <dbReference type="EMBL" id="KAK9209698.1"/>
    </source>
</evidence>